<dbReference type="Gene3D" id="2.60.40.1210">
    <property type="entry name" value="Cellobiose dehydrogenase, cytochrome domain"/>
    <property type="match status" value="1"/>
</dbReference>
<dbReference type="Gene3D" id="3.50.50.60">
    <property type="entry name" value="FAD/NAD(P)-binding domain"/>
    <property type="match status" value="1"/>
</dbReference>
<protein>
    <submittedName>
        <fullName evidence="6">Cellobiose dehydrogenase</fullName>
    </submittedName>
</protein>
<dbReference type="EMBL" id="MG550045">
    <property type="protein sequence ID" value="AUS45831.1"/>
    <property type="molecule type" value="Genomic_DNA"/>
</dbReference>
<evidence type="ECO:0000256" key="4">
    <source>
        <dbReference type="SAM" id="SignalP"/>
    </source>
</evidence>
<dbReference type="InterPro" id="IPR015920">
    <property type="entry name" value="Cellobiose_DH-like_cyt"/>
</dbReference>
<feature type="chain" id="PRO_5014329140" evidence="4">
    <location>
        <begin position="24"/>
        <end position="828"/>
    </location>
</feature>
<dbReference type="SUPFAM" id="SSF49344">
    <property type="entry name" value="CBD9-like"/>
    <property type="match status" value="1"/>
</dbReference>
<dbReference type="InterPro" id="IPR007867">
    <property type="entry name" value="GMC_OxRtase_C"/>
</dbReference>
<dbReference type="GO" id="GO:0005975">
    <property type="term" value="P:carbohydrate metabolic process"/>
    <property type="evidence" value="ECO:0007669"/>
    <property type="project" value="InterPro"/>
</dbReference>
<dbReference type="CDD" id="cd09630">
    <property type="entry name" value="CDH_like_cytochrome"/>
    <property type="match status" value="1"/>
</dbReference>
<dbReference type="FunFam" id="2.60.40.1210:FF:000004">
    <property type="entry name" value="Cellobiose dehydrogenase"/>
    <property type="match status" value="1"/>
</dbReference>
<dbReference type="Pfam" id="PF00732">
    <property type="entry name" value="GMC_oxred_N"/>
    <property type="match status" value="1"/>
</dbReference>
<organism evidence="6">
    <name type="scientific">Coniochaeta hoffmannii</name>
    <dbReference type="NCBI Taxonomy" id="91930"/>
    <lineage>
        <taxon>Eukaryota</taxon>
        <taxon>Fungi</taxon>
        <taxon>Dikarya</taxon>
        <taxon>Ascomycota</taxon>
        <taxon>Pezizomycotina</taxon>
        <taxon>Sordariomycetes</taxon>
        <taxon>Sordariomycetidae</taxon>
        <taxon>Coniochaetales</taxon>
        <taxon>Coniochaetaceae</taxon>
        <taxon>Coniochaeta</taxon>
    </lineage>
</organism>
<keyword evidence="3" id="KW-0285">Flavoprotein</keyword>
<dbReference type="SUPFAM" id="SSF51905">
    <property type="entry name" value="FAD/NAD(P)-binding domain"/>
    <property type="match status" value="1"/>
</dbReference>
<evidence type="ECO:0000256" key="1">
    <source>
        <dbReference type="ARBA" id="ARBA00010790"/>
    </source>
</evidence>
<reference evidence="6" key="1">
    <citation type="submission" date="2017-11" db="EMBL/GenBank/DDBJ databases">
        <title>Draft genome sequence of the sordariomycete Lecythophora hoffmannii CBS 245.38.</title>
        <authorList>
            <person name="Leonhardt S."/>
            <person name="Buettner E."/>
            <person name="Gebauer A.M."/>
            <person name="Hofrichter M."/>
            <person name="Kellner H."/>
        </authorList>
    </citation>
    <scope>NUCLEOTIDE SEQUENCE</scope>
    <source>
        <strain evidence="6">CBS 245.38</strain>
    </source>
</reference>
<keyword evidence="2 4" id="KW-0732">Signal</keyword>
<dbReference type="GO" id="GO:0005576">
    <property type="term" value="C:extracellular region"/>
    <property type="evidence" value="ECO:0007669"/>
    <property type="project" value="InterPro"/>
</dbReference>
<feature type="signal peptide" evidence="4">
    <location>
        <begin position="1"/>
        <end position="23"/>
    </location>
</feature>
<dbReference type="Pfam" id="PF13450">
    <property type="entry name" value="NAD_binding_8"/>
    <property type="match status" value="1"/>
</dbReference>
<proteinExistence type="inferred from homology"/>
<dbReference type="InterPro" id="IPR035971">
    <property type="entry name" value="CBD_sf"/>
</dbReference>
<dbReference type="PANTHER" id="PTHR47190">
    <property type="entry name" value="DEHYDROGENASE, PUTATIVE-RELATED"/>
    <property type="match status" value="1"/>
</dbReference>
<dbReference type="PANTHER" id="PTHR47190:SF2">
    <property type="entry name" value="CELLOBIOSE DEHYDROGENASE (AFU_ORTHOLOGUE AFUA_2G17620)"/>
    <property type="match status" value="1"/>
</dbReference>
<dbReference type="Gene3D" id="3.30.410.10">
    <property type="entry name" value="Cholesterol Oxidase, domain 2"/>
    <property type="match status" value="1"/>
</dbReference>
<dbReference type="GO" id="GO:0030248">
    <property type="term" value="F:cellulose binding"/>
    <property type="evidence" value="ECO:0007669"/>
    <property type="project" value="InterPro"/>
</dbReference>
<dbReference type="SUPFAM" id="SSF54373">
    <property type="entry name" value="FAD-linked reductases, C-terminal domain"/>
    <property type="match status" value="1"/>
</dbReference>
<dbReference type="InterPro" id="IPR000172">
    <property type="entry name" value="GMC_OxRdtase_N"/>
</dbReference>
<keyword evidence="3" id="KW-0274">FAD</keyword>
<dbReference type="Pfam" id="PF05199">
    <property type="entry name" value="GMC_oxred_C"/>
    <property type="match status" value="1"/>
</dbReference>
<dbReference type="GO" id="GO:0050660">
    <property type="term" value="F:flavin adenine dinucleotide binding"/>
    <property type="evidence" value="ECO:0007669"/>
    <property type="project" value="InterPro"/>
</dbReference>
<dbReference type="PROSITE" id="PS00562">
    <property type="entry name" value="CBM1_1"/>
    <property type="match status" value="1"/>
</dbReference>
<dbReference type="InterPro" id="IPR036188">
    <property type="entry name" value="FAD/NAD-bd_sf"/>
</dbReference>
<name>A0A2I7VT52_9PEZI</name>
<evidence type="ECO:0000256" key="3">
    <source>
        <dbReference type="RuleBase" id="RU003968"/>
    </source>
</evidence>
<dbReference type="PROSITE" id="PS51164">
    <property type="entry name" value="CBM1_2"/>
    <property type="match status" value="1"/>
</dbReference>
<feature type="domain" description="CBM1" evidence="5">
    <location>
        <begin position="792"/>
        <end position="828"/>
    </location>
</feature>
<dbReference type="GO" id="GO:0016614">
    <property type="term" value="F:oxidoreductase activity, acting on CH-OH group of donors"/>
    <property type="evidence" value="ECO:0007669"/>
    <property type="project" value="InterPro"/>
</dbReference>
<dbReference type="PROSITE" id="PS00623">
    <property type="entry name" value="GMC_OXRED_1"/>
    <property type="match status" value="1"/>
</dbReference>
<sequence length="828" mass="87187">MRSFSLVVASLAAIVPFLPSAFAQSGTPVKYTDPGTGIVFDTWPVPSAASAGGMTFGVALPSNALTVDANEFIGYLQCASKDTTNTGWCGVSLGGPMTNSLLLMAYPYQNDILTSFRYATGYDMPDVYTGNATLTQISSTITASTYTLIFRCQDCLSWSQGGQSGKASTSAGALVLGWTQAIAAPGNAACPSQVTLAQHDTQGIFGAQLDSNAANPSYTAWAAKATKTVTGTCGAATTTSVSSVPVPTGATYDYIVVGGGAGGIPIADKLSEAGKKVLLIEKGPPSSGRWGGTMKPSWLSGTNLTRFDVPGLCNQIWVDSAGIACTDTDQMAGCVLGGGTAVNAGLWWKPYTLDWDYNFPSGWQSGDMAAATSRVFSRIPGTDTPSLDGKLYLQQGFNVLSGGLKQGGWASVTANQSPNQKNHTYSHTPYMFSHGERGGPMATYLVSASARSNFKLWTGTSVKRVVRSGGHVTGVEVEAFSNGGYAGTVNLTPNTGRVILSAGTFGSAKILLRSGIGPADQLAIVKSSTDGPTMISNSSWINLPVGSNLMDHLNTDTVIEHPDVVFYDFYEAWTDPNTTDKNLYLNNRYGILAQAAPNIGPMFWDEIKGADGVVRQLQWTARVEGSDGTPNGKAMTMSQYLGRGAKSRGKMSITPALTTVVSDLPYLKDPNDKAAVIQGIVNLQNALKGVKNLTWTYPNSSTSAADHVNNMIVSYSNRRSNHWMGTAKLGTDDGQGGGTAVVDLNTKVYGTDNLFVVDASIFPGMPTTNPSSYIVVAAERASERILTLAPPAPNARYGQCGGLQWTGSFACVAPYTCQVQNPYYSQCL</sequence>
<dbReference type="SMART" id="SM00236">
    <property type="entry name" value="fCBD"/>
    <property type="match status" value="1"/>
</dbReference>
<dbReference type="SMR" id="A0A2I7VT52"/>
<evidence type="ECO:0000313" key="6">
    <source>
        <dbReference type="EMBL" id="AUS45831.1"/>
    </source>
</evidence>
<evidence type="ECO:0000259" key="5">
    <source>
        <dbReference type="PROSITE" id="PS51164"/>
    </source>
</evidence>
<dbReference type="Pfam" id="PF00734">
    <property type="entry name" value="CBM_1"/>
    <property type="match status" value="1"/>
</dbReference>
<dbReference type="SUPFAM" id="SSF57180">
    <property type="entry name" value="Cellulose-binding domain"/>
    <property type="match status" value="1"/>
</dbReference>
<accession>A0A2I7VT52</accession>
<dbReference type="InterPro" id="IPR000254">
    <property type="entry name" value="CBD"/>
</dbReference>
<evidence type="ECO:0000256" key="2">
    <source>
        <dbReference type="ARBA" id="ARBA00022729"/>
    </source>
</evidence>
<comment type="similarity">
    <text evidence="1 3">Belongs to the GMC oxidoreductase family.</text>
</comment>
<dbReference type="AlphaFoldDB" id="A0A2I7VT52"/>
<dbReference type="InterPro" id="IPR053208">
    <property type="entry name" value="GMC_Oxidoreductase_CD"/>
</dbReference>
<dbReference type="Pfam" id="PF16010">
    <property type="entry name" value="CDH-cyt"/>
    <property type="match status" value="1"/>
</dbReference>